<dbReference type="Gene3D" id="2.60.40.3910">
    <property type="entry name" value="Inclusion body protein"/>
    <property type="match status" value="1"/>
</dbReference>
<dbReference type="Proteomes" id="UP000547931">
    <property type="component" value="Unassembled WGS sequence"/>
</dbReference>
<sequence>MSQSTVDILVAIDVESILSDHKNLSKDPENPTKIDGKYFYYITTQHQTYSPSYNASEKLQIKGRVGDIVRWRTTSLTAQFDHQVFLYQMHTKNQSFISTPSFKPEIYDVAAPSKNSSSIDNEIYPIESSEIQNSYHEATLVASGEVEYTWYISIYNRWKGLGEPDEGLLGYCTYISDDAVINIHN</sequence>
<keyword evidence="2" id="KW-1185">Reference proteome</keyword>
<comment type="caution">
    <text evidence="1">The sequence shown here is derived from an EMBL/GenBank/DDBJ whole genome shotgun (WGS) entry which is preliminary data.</text>
</comment>
<evidence type="ECO:0008006" key="3">
    <source>
        <dbReference type="Google" id="ProtNLM"/>
    </source>
</evidence>
<evidence type="ECO:0000313" key="2">
    <source>
        <dbReference type="Proteomes" id="UP000547931"/>
    </source>
</evidence>
<evidence type="ECO:0000313" key="1">
    <source>
        <dbReference type="EMBL" id="NHB97559.1"/>
    </source>
</evidence>
<dbReference type="RefSeq" id="WP_166290234.1">
    <property type="nucleotide sequence ID" value="NZ_CAWPIE010000017.1"/>
</dbReference>
<dbReference type="Pfam" id="PF12306">
    <property type="entry name" value="PixA"/>
    <property type="match status" value="1"/>
</dbReference>
<dbReference type="EMBL" id="PUJV01000017">
    <property type="protein sequence ID" value="NHB97559.1"/>
    <property type="molecule type" value="Genomic_DNA"/>
</dbReference>
<dbReference type="AlphaFoldDB" id="A0A7X5QNQ6"/>
<gene>
    <name evidence="1" type="ORF">C5470_14655</name>
</gene>
<reference evidence="1 2" key="1">
    <citation type="submission" date="2018-02" db="EMBL/GenBank/DDBJ databases">
        <authorList>
            <person name="Machado R.A."/>
        </authorList>
    </citation>
    <scope>NUCLEOTIDE SEQUENCE [LARGE SCALE GENOMIC DNA]</scope>
    <source>
        <strain evidence="1 2">DSM 23271</strain>
    </source>
</reference>
<name>A0A7X5QNQ6_9GAMM</name>
<protein>
    <recommendedName>
        <fullName evidence="3">Inclusion body protein</fullName>
    </recommendedName>
</protein>
<dbReference type="InterPro" id="IPR021087">
    <property type="entry name" value="Uncharacterised_PixA/AidA"/>
</dbReference>
<dbReference type="InterPro" id="IPR038712">
    <property type="entry name" value="PixA-like_sf"/>
</dbReference>
<accession>A0A7X5QNQ6</accession>
<proteinExistence type="predicted"/>
<organism evidence="1 2">
    <name type="scientific">Photorhabdus stackebrandtii</name>
    <dbReference type="NCBI Taxonomy" id="1123042"/>
    <lineage>
        <taxon>Bacteria</taxon>
        <taxon>Pseudomonadati</taxon>
        <taxon>Pseudomonadota</taxon>
        <taxon>Gammaproteobacteria</taxon>
        <taxon>Enterobacterales</taxon>
        <taxon>Morganellaceae</taxon>
        <taxon>Photorhabdus</taxon>
    </lineage>
</organism>